<dbReference type="AlphaFoldDB" id="A0A1Q5SY76"/>
<dbReference type="Proteomes" id="UP000186955">
    <property type="component" value="Unassembled WGS sequence"/>
</dbReference>
<sequence>MPLRFAWREMSAISLVTGIRFLSPEGQQWIKSQTGENISVERLGLLKPLWEGTRELSSSRPLSDFQTMVHLDLPDLSTVQHLFEAYHSSLLWRIFPVLNNVLFHMTLQTIYPLAESSRQNETDICMRACVFAFVAFATFLHLPTVDGRSGQILPVDAEIYTMKAQSLLPQIIQGIPTLDGLQTIAILASALK</sequence>
<gene>
    <name evidence="1" type="ORF">PENSUB_12548</name>
</gene>
<comment type="caution">
    <text evidence="1">The sequence shown here is derived from an EMBL/GenBank/DDBJ whole genome shotgun (WGS) entry which is preliminary data.</text>
</comment>
<protein>
    <recommendedName>
        <fullName evidence="3">Transcription factor domain-containing protein</fullName>
    </recommendedName>
</protein>
<dbReference type="CDD" id="cd12148">
    <property type="entry name" value="fungal_TF_MHR"/>
    <property type="match status" value="1"/>
</dbReference>
<evidence type="ECO:0008006" key="3">
    <source>
        <dbReference type="Google" id="ProtNLM"/>
    </source>
</evidence>
<evidence type="ECO:0000313" key="2">
    <source>
        <dbReference type="Proteomes" id="UP000186955"/>
    </source>
</evidence>
<proteinExistence type="predicted"/>
<organism evidence="1 2">
    <name type="scientific">Penicillium subrubescens</name>
    <dbReference type="NCBI Taxonomy" id="1316194"/>
    <lineage>
        <taxon>Eukaryota</taxon>
        <taxon>Fungi</taxon>
        <taxon>Dikarya</taxon>
        <taxon>Ascomycota</taxon>
        <taxon>Pezizomycotina</taxon>
        <taxon>Eurotiomycetes</taxon>
        <taxon>Eurotiomycetidae</taxon>
        <taxon>Eurotiales</taxon>
        <taxon>Aspergillaceae</taxon>
        <taxon>Penicillium</taxon>
    </lineage>
</organism>
<keyword evidence="2" id="KW-1185">Reference proteome</keyword>
<dbReference type="EMBL" id="MNBE01000734">
    <property type="protein sequence ID" value="OKO92969.1"/>
    <property type="molecule type" value="Genomic_DNA"/>
</dbReference>
<accession>A0A1Q5SY76</accession>
<dbReference type="STRING" id="1316194.A0A1Q5SY76"/>
<evidence type="ECO:0000313" key="1">
    <source>
        <dbReference type="EMBL" id="OKO92969.1"/>
    </source>
</evidence>
<reference evidence="1 2" key="1">
    <citation type="submission" date="2016-10" db="EMBL/GenBank/DDBJ databases">
        <title>Genome sequence of the ascomycete fungus Penicillium subrubescens.</title>
        <authorList>
            <person name="De Vries R.P."/>
            <person name="Peng M."/>
            <person name="Dilokpimol A."/>
            <person name="Hilden K."/>
            <person name="Makela M.R."/>
            <person name="Grigoriev I."/>
            <person name="Riley R."/>
            <person name="Granchi Z."/>
        </authorList>
    </citation>
    <scope>NUCLEOTIDE SEQUENCE [LARGE SCALE GENOMIC DNA]</scope>
    <source>
        <strain evidence="1 2">CBS 132785</strain>
    </source>
</reference>
<name>A0A1Q5SY76_9EURO</name>